<evidence type="ECO:0000313" key="1">
    <source>
        <dbReference type="EMBL" id="PQQ04002.1"/>
    </source>
</evidence>
<name>A0A314Y9R4_PRUYE</name>
<gene>
    <name evidence="1" type="ORF">Pyn_04215</name>
</gene>
<dbReference type="EMBL" id="PJQY01001292">
    <property type="protein sequence ID" value="PQQ04002.1"/>
    <property type="molecule type" value="Genomic_DNA"/>
</dbReference>
<proteinExistence type="predicted"/>
<reference evidence="1 2" key="1">
    <citation type="submission" date="2018-02" db="EMBL/GenBank/DDBJ databases">
        <title>Draft genome of wild Prunus yedoensis var. nudiflora.</title>
        <authorList>
            <person name="Baek S."/>
            <person name="Kim J.-H."/>
            <person name="Choi K."/>
            <person name="Kim G.-B."/>
            <person name="Cho A."/>
            <person name="Jang H."/>
            <person name="Shin C.-H."/>
            <person name="Yu H.-J."/>
            <person name="Mun J.-H."/>
        </authorList>
    </citation>
    <scope>NUCLEOTIDE SEQUENCE [LARGE SCALE GENOMIC DNA]</scope>
    <source>
        <strain evidence="2">cv. Jeju island</strain>
        <tissue evidence="1">Leaf</tissue>
    </source>
</reference>
<comment type="caution">
    <text evidence="1">The sequence shown here is derived from an EMBL/GenBank/DDBJ whole genome shotgun (WGS) entry which is preliminary data.</text>
</comment>
<sequence length="85" mass="9362">MKDQKELSFSSPEPVNYSQESDMAVRAVQLACSLCQRVQNSLISYTRNEVQSKDDNSLSLLQFQTLPSVPLPSGVLSPSTISLVE</sequence>
<dbReference type="AlphaFoldDB" id="A0A314Y9R4"/>
<evidence type="ECO:0000313" key="2">
    <source>
        <dbReference type="Proteomes" id="UP000250321"/>
    </source>
</evidence>
<dbReference type="STRING" id="2094558.A0A314Y9R4"/>
<dbReference type="Proteomes" id="UP000250321">
    <property type="component" value="Unassembled WGS sequence"/>
</dbReference>
<protein>
    <submittedName>
        <fullName evidence="1">PAP-specific phosphatase HAL2-like isoform X1</fullName>
    </submittedName>
</protein>
<accession>A0A314Y9R4</accession>
<dbReference type="Gene3D" id="3.30.540.10">
    <property type="entry name" value="Fructose-1,6-Bisphosphatase, subunit A, domain 1"/>
    <property type="match status" value="1"/>
</dbReference>
<dbReference type="OrthoDB" id="1730361at2759"/>
<keyword evidence="2" id="KW-1185">Reference proteome</keyword>
<organism evidence="1 2">
    <name type="scientific">Prunus yedoensis var. nudiflora</name>
    <dbReference type="NCBI Taxonomy" id="2094558"/>
    <lineage>
        <taxon>Eukaryota</taxon>
        <taxon>Viridiplantae</taxon>
        <taxon>Streptophyta</taxon>
        <taxon>Embryophyta</taxon>
        <taxon>Tracheophyta</taxon>
        <taxon>Spermatophyta</taxon>
        <taxon>Magnoliopsida</taxon>
        <taxon>eudicotyledons</taxon>
        <taxon>Gunneridae</taxon>
        <taxon>Pentapetalae</taxon>
        <taxon>rosids</taxon>
        <taxon>fabids</taxon>
        <taxon>Rosales</taxon>
        <taxon>Rosaceae</taxon>
        <taxon>Amygdaloideae</taxon>
        <taxon>Amygdaleae</taxon>
        <taxon>Prunus</taxon>
    </lineage>
</organism>